<accession>A0A8S1LZD2</accession>
<name>A0A8S1LZD2_PARPR</name>
<evidence type="ECO:0000313" key="2">
    <source>
        <dbReference type="Proteomes" id="UP000688137"/>
    </source>
</evidence>
<keyword evidence="2" id="KW-1185">Reference proteome</keyword>
<dbReference type="AlphaFoldDB" id="A0A8S1LZD2"/>
<evidence type="ECO:0000313" key="1">
    <source>
        <dbReference type="EMBL" id="CAD8071632.1"/>
    </source>
</evidence>
<proteinExistence type="predicted"/>
<sequence>METINQQLIDQIKSILKYDEFIALKSHDAFKKPECKYKKTEEMLQQINLTKLKSPQIMEIVFKLLPEIIIKTTQICTKGNI</sequence>
<gene>
    <name evidence="1" type="ORF">PPRIM_AZ9-3.1.T0470279</name>
</gene>
<protein>
    <submittedName>
        <fullName evidence="1">Uncharacterized protein</fullName>
    </submittedName>
</protein>
<dbReference type="Proteomes" id="UP000688137">
    <property type="component" value="Unassembled WGS sequence"/>
</dbReference>
<dbReference type="EMBL" id="CAJJDM010000047">
    <property type="protein sequence ID" value="CAD8071632.1"/>
    <property type="molecule type" value="Genomic_DNA"/>
</dbReference>
<comment type="caution">
    <text evidence="1">The sequence shown here is derived from an EMBL/GenBank/DDBJ whole genome shotgun (WGS) entry which is preliminary data.</text>
</comment>
<organism evidence="1 2">
    <name type="scientific">Paramecium primaurelia</name>
    <dbReference type="NCBI Taxonomy" id="5886"/>
    <lineage>
        <taxon>Eukaryota</taxon>
        <taxon>Sar</taxon>
        <taxon>Alveolata</taxon>
        <taxon>Ciliophora</taxon>
        <taxon>Intramacronucleata</taxon>
        <taxon>Oligohymenophorea</taxon>
        <taxon>Peniculida</taxon>
        <taxon>Parameciidae</taxon>
        <taxon>Paramecium</taxon>
    </lineage>
</organism>
<reference evidence="1" key="1">
    <citation type="submission" date="2021-01" db="EMBL/GenBank/DDBJ databases">
        <authorList>
            <consortium name="Genoscope - CEA"/>
            <person name="William W."/>
        </authorList>
    </citation>
    <scope>NUCLEOTIDE SEQUENCE</scope>
</reference>